<protein>
    <submittedName>
        <fullName evidence="2">PTI1-like tyrosine-protein kinase At3g15890</fullName>
    </submittedName>
</protein>
<dbReference type="RefSeq" id="XP_022721067.1">
    <property type="nucleotide sequence ID" value="XM_022865332.1"/>
</dbReference>
<dbReference type="SUPFAM" id="SSF56112">
    <property type="entry name" value="Protein kinase-like (PK-like)"/>
    <property type="match status" value="1"/>
</dbReference>
<keyword evidence="1" id="KW-1185">Reference proteome</keyword>
<evidence type="ECO:0000313" key="1">
    <source>
        <dbReference type="Proteomes" id="UP000515121"/>
    </source>
</evidence>
<dbReference type="GeneID" id="111278705"/>
<proteinExistence type="predicted"/>
<dbReference type="KEGG" id="dzi:111278705"/>
<dbReference type="OrthoDB" id="1731161at2759"/>
<dbReference type="InterPro" id="IPR011009">
    <property type="entry name" value="Kinase-like_dom_sf"/>
</dbReference>
<dbReference type="Gene3D" id="3.30.200.20">
    <property type="entry name" value="Phosphorylase Kinase, domain 1"/>
    <property type="match status" value="1"/>
</dbReference>
<organism evidence="1 2">
    <name type="scientific">Durio zibethinus</name>
    <name type="common">Durian</name>
    <dbReference type="NCBI Taxonomy" id="66656"/>
    <lineage>
        <taxon>Eukaryota</taxon>
        <taxon>Viridiplantae</taxon>
        <taxon>Streptophyta</taxon>
        <taxon>Embryophyta</taxon>
        <taxon>Tracheophyta</taxon>
        <taxon>Spermatophyta</taxon>
        <taxon>Magnoliopsida</taxon>
        <taxon>eudicotyledons</taxon>
        <taxon>Gunneridae</taxon>
        <taxon>Pentapetalae</taxon>
        <taxon>rosids</taxon>
        <taxon>malvids</taxon>
        <taxon>Malvales</taxon>
        <taxon>Malvaceae</taxon>
        <taxon>Helicteroideae</taxon>
        <taxon>Durio</taxon>
    </lineage>
</organism>
<accession>A0A6P5WZV3</accession>
<evidence type="ECO:0000313" key="2">
    <source>
        <dbReference type="RefSeq" id="XP_022721067.1"/>
    </source>
</evidence>
<dbReference type="AlphaFoldDB" id="A0A6P5WZV3"/>
<reference evidence="2" key="1">
    <citation type="submission" date="2025-08" db="UniProtKB">
        <authorList>
            <consortium name="RefSeq"/>
        </authorList>
    </citation>
    <scope>IDENTIFICATION</scope>
    <source>
        <tissue evidence="2">Fruit stalk</tissue>
    </source>
</reference>
<name>A0A6P5WZV3_DURZI</name>
<gene>
    <name evidence="2" type="primary">LOC111278705</name>
</gene>
<dbReference type="Proteomes" id="UP000515121">
    <property type="component" value="Unplaced"/>
</dbReference>
<sequence>MICCGKGMDRKEKGKKQPTWRIFSMKELHSTTDNFNYDNKLEEGGFGSVYWCQLLDGSQNQLCRWLVKGTSVKWQIQG</sequence>